<name>A0A655VEW6_VIBCL</name>
<evidence type="ECO:0000313" key="2">
    <source>
        <dbReference type="Proteomes" id="UP000046067"/>
    </source>
</evidence>
<dbReference type="EMBL" id="CWQJ01000003">
    <property type="protein sequence ID" value="CSB66612.1"/>
    <property type="molecule type" value="Genomic_DNA"/>
</dbReference>
<accession>A0A655VEW6</accession>
<reference evidence="1 2" key="1">
    <citation type="submission" date="2015-07" db="EMBL/GenBank/DDBJ databases">
        <authorList>
            <consortium name="Pathogen Informatics"/>
        </authorList>
    </citation>
    <scope>NUCLEOTIDE SEQUENCE [LARGE SCALE GENOMIC DNA]</scope>
    <source>
        <strain evidence="1 2">A325</strain>
    </source>
</reference>
<evidence type="ECO:0000313" key="1">
    <source>
        <dbReference type="EMBL" id="CSB66612.1"/>
    </source>
</evidence>
<protein>
    <submittedName>
        <fullName evidence="1">Uncharacterized protein</fullName>
    </submittedName>
</protein>
<sequence>MTALILNLLFCGTAFIDLLMERLVQRGDALHFMTNFEVQILVHLQQRFALVKGFKLSFNRFSKGFYQLLIGTKKWASLTIGDTQRSKKLTVWPLQWYATVSAHAQF</sequence>
<organism evidence="1 2">
    <name type="scientific">Vibrio cholerae</name>
    <dbReference type="NCBI Taxonomy" id="666"/>
    <lineage>
        <taxon>Bacteria</taxon>
        <taxon>Pseudomonadati</taxon>
        <taxon>Pseudomonadota</taxon>
        <taxon>Gammaproteobacteria</taxon>
        <taxon>Vibrionales</taxon>
        <taxon>Vibrionaceae</taxon>
        <taxon>Vibrio</taxon>
    </lineage>
</organism>
<dbReference type="AlphaFoldDB" id="A0A655VEW6"/>
<proteinExistence type="predicted"/>
<gene>
    <name evidence="1" type="ORF">ERS013201_00591</name>
</gene>
<dbReference type="Proteomes" id="UP000046067">
    <property type="component" value="Unassembled WGS sequence"/>
</dbReference>